<name>A0ABV1G2C9_9BACT</name>
<proteinExistence type="predicted"/>
<comment type="caution">
    <text evidence="1">The sequence shown here is derived from an EMBL/GenBank/DDBJ whole genome shotgun (WGS) entry which is preliminary data.</text>
</comment>
<evidence type="ECO:0000313" key="1">
    <source>
        <dbReference type="EMBL" id="MEQ2509520.1"/>
    </source>
</evidence>
<dbReference type="RefSeq" id="WP_349226851.1">
    <property type="nucleotide sequence ID" value="NZ_JBBNFG020000012.1"/>
</dbReference>
<keyword evidence="1" id="KW-0946">Virion</keyword>
<evidence type="ECO:0000313" key="2">
    <source>
        <dbReference type="Proteomes" id="UP001465717"/>
    </source>
</evidence>
<gene>
    <name evidence="1" type="ORF">AAAT87_14845</name>
</gene>
<organism evidence="1 2">
    <name type="scientific">Segatella sinensis</name>
    <dbReference type="NCBI Taxonomy" id="3085167"/>
    <lineage>
        <taxon>Bacteria</taxon>
        <taxon>Pseudomonadati</taxon>
        <taxon>Bacteroidota</taxon>
        <taxon>Bacteroidia</taxon>
        <taxon>Bacteroidales</taxon>
        <taxon>Prevotellaceae</taxon>
        <taxon>Segatella</taxon>
    </lineage>
</organism>
<sequence>MMNVIKPYYFEHPQYGKMRVLTAGGKTFFCMSDLQRVFDKTPEDLYQIVADSEGEVRNFHIVMEPKKEVEFRTFFLDLEMMTSNRRKKNVAVDYNFCDEVMVTDMVNPQKRGDKLIAKWLLGFIKDSLNNKMFVHCYCASGVFLLSDNTEVTPIDVRFNGRILTINDQIFD</sequence>
<reference evidence="1 2" key="1">
    <citation type="submission" date="2024-04" db="EMBL/GenBank/DDBJ databases">
        <title>Human intestinal bacterial collection.</title>
        <authorList>
            <person name="Pauvert C."/>
            <person name="Hitch T.C.A."/>
            <person name="Clavel T."/>
        </authorList>
    </citation>
    <scope>NUCLEOTIDE SEQUENCE [LARGE SCALE GENOMIC DNA]</scope>
    <source>
        <strain evidence="1 2">CLA-AA-H174</strain>
    </source>
</reference>
<dbReference type="EMBL" id="JBBNGE010000090">
    <property type="protein sequence ID" value="MEQ2509520.1"/>
    <property type="molecule type" value="Genomic_DNA"/>
</dbReference>
<keyword evidence="2" id="KW-1185">Reference proteome</keyword>
<keyword evidence="1" id="KW-0167">Capsid protein</keyword>
<protein>
    <submittedName>
        <fullName evidence="1">Spore coat protein</fullName>
    </submittedName>
</protein>
<accession>A0ABV1G2C9</accession>
<dbReference type="Proteomes" id="UP001465717">
    <property type="component" value="Unassembled WGS sequence"/>
</dbReference>